<evidence type="ECO:0000313" key="1">
    <source>
        <dbReference type="EMBL" id="JAC27075.1"/>
    </source>
</evidence>
<dbReference type="AlphaFoldDB" id="A0A023G2F2"/>
<protein>
    <submittedName>
        <fullName evidence="1">Putative secreted protein</fullName>
    </submittedName>
</protein>
<proteinExistence type="evidence at transcript level"/>
<accession>A0A023G2F2</accession>
<dbReference type="EMBL" id="GBBL01000245">
    <property type="protein sequence ID" value="JAC27075.1"/>
    <property type="molecule type" value="mRNA"/>
</dbReference>
<sequence>MDIAQHSAASFALPLLRLPFLARSWHSSTTLGPKSTTGDIKSVCLCLSFTKIHACPDNLLCTSFNIFSLEIAGICC</sequence>
<reference evidence="1" key="1">
    <citation type="submission" date="2014-03" db="EMBL/GenBank/DDBJ databases">
        <title>The sialotranscriptome of Amblyomma triste, Amblyomma parvum and Amblyomma cajennense ticks, uncovered by 454-based RNA-seq.</title>
        <authorList>
            <person name="Garcia G.R."/>
            <person name="Gardinassi L.G."/>
            <person name="Ribeiro J.M."/>
            <person name="Anatrielo E."/>
            <person name="Ferreira B.R."/>
            <person name="Moreira H.N."/>
            <person name="Mafra C."/>
            <person name="Olegario M.M."/>
            <person name="Szabo P.J."/>
            <person name="Miranda-Santos I.K."/>
            <person name="Maruyama S.R."/>
        </authorList>
    </citation>
    <scope>NUCLEOTIDE SEQUENCE</scope>
    <source>
        <strain evidence="1">Araguapaz</strain>
        <tissue evidence="1">Salivary glands</tissue>
    </source>
</reference>
<organism evidence="1">
    <name type="scientific">Amblyomma parvum</name>
    <name type="common">South American tick</name>
    <dbReference type="NCBI Taxonomy" id="251391"/>
    <lineage>
        <taxon>Eukaryota</taxon>
        <taxon>Metazoa</taxon>
        <taxon>Ecdysozoa</taxon>
        <taxon>Arthropoda</taxon>
        <taxon>Chelicerata</taxon>
        <taxon>Arachnida</taxon>
        <taxon>Acari</taxon>
        <taxon>Parasitiformes</taxon>
        <taxon>Ixodida</taxon>
        <taxon>Ixodoidea</taxon>
        <taxon>Ixodidae</taxon>
        <taxon>Amblyomminae</taxon>
        <taxon>Amblyomma</taxon>
    </lineage>
</organism>
<name>A0A023G2F2_AMBPA</name>